<dbReference type="InterPro" id="IPR011604">
    <property type="entry name" value="PDDEXK-like_dom_sf"/>
</dbReference>
<keyword evidence="4" id="KW-1185">Reference proteome</keyword>
<dbReference type="OrthoDB" id="261614at2759"/>
<protein>
    <recommendedName>
        <fullName evidence="2">YqaJ viral recombinase domain-containing protein</fullName>
    </recommendedName>
</protein>
<evidence type="ECO:0000259" key="2">
    <source>
        <dbReference type="Pfam" id="PF09588"/>
    </source>
</evidence>
<reference evidence="3" key="2">
    <citation type="submission" date="2022-10" db="EMBL/GenBank/DDBJ databases">
        <authorList>
            <consortium name="ENA_rothamsted_submissions"/>
            <consortium name="culmorum"/>
            <person name="King R."/>
        </authorList>
    </citation>
    <scope>NUCLEOTIDE SEQUENCE</scope>
</reference>
<dbReference type="CDD" id="cd22343">
    <property type="entry name" value="PDDEXK_lambda_exonuclease-like"/>
    <property type="match status" value="1"/>
</dbReference>
<dbReference type="Proteomes" id="UP001153737">
    <property type="component" value="Chromosome 7"/>
</dbReference>
<evidence type="ECO:0000256" key="1">
    <source>
        <dbReference type="SAM" id="MobiDB-lite"/>
    </source>
</evidence>
<dbReference type="SUPFAM" id="SSF57903">
    <property type="entry name" value="FYVE/PHD zinc finger"/>
    <property type="match status" value="1"/>
</dbReference>
<dbReference type="InterPro" id="IPR019080">
    <property type="entry name" value="YqaJ_viral_recombinase"/>
</dbReference>
<dbReference type="SUPFAM" id="SSF52980">
    <property type="entry name" value="Restriction endonuclease-like"/>
    <property type="match status" value="1"/>
</dbReference>
<dbReference type="PANTHER" id="PTHR46609">
    <property type="entry name" value="EXONUCLEASE, PHAGE-TYPE/RECB, C-TERMINAL DOMAIN-CONTAINING PROTEIN"/>
    <property type="match status" value="1"/>
</dbReference>
<dbReference type="PANTHER" id="PTHR46609:SF8">
    <property type="entry name" value="YQAJ VIRAL RECOMBINASE DOMAIN-CONTAINING PROTEIN"/>
    <property type="match status" value="1"/>
</dbReference>
<dbReference type="InterPro" id="IPR011011">
    <property type="entry name" value="Znf_FYVE_PHD"/>
</dbReference>
<evidence type="ECO:0000313" key="3">
    <source>
        <dbReference type="EMBL" id="CAG9823924.1"/>
    </source>
</evidence>
<dbReference type="AlphaFoldDB" id="A0A9N9SL87"/>
<dbReference type="GO" id="GO:0006281">
    <property type="term" value="P:DNA repair"/>
    <property type="evidence" value="ECO:0007669"/>
    <property type="project" value="UniProtKB-ARBA"/>
</dbReference>
<feature type="domain" description="YqaJ viral recombinase" evidence="2">
    <location>
        <begin position="176"/>
        <end position="317"/>
    </location>
</feature>
<evidence type="ECO:0000313" key="4">
    <source>
        <dbReference type="Proteomes" id="UP001153737"/>
    </source>
</evidence>
<reference evidence="3" key="1">
    <citation type="submission" date="2022-01" db="EMBL/GenBank/DDBJ databases">
        <authorList>
            <person name="King R."/>
        </authorList>
    </citation>
    <scope>NUCLEOTIDE SEQUENCE</scope>
</reference>
<sequence>MDLSARTPIGKDLGSKQSDTNTLPKVMLGNPEPGSVLSPNEAGLPEHKIRDILGNYLQCFQRKSSISKDLKNSMNCLNDTIEDRCLYYGYGRLNFTVDWIECEKCKGWIHVSCDTSSIDIQDDVFTCKFCSVSPNKNLKTISLRSRYSEFLEYLEKKSDDKIAIEASTRNQRDSPKWFEERRMRVTASNFGSICKARSVESKLNIVQDLLSQDVFSNAGTRHGVDNEPNAIQEYLKIHNKFTYQRCDLLIHNEYYFLGASPDGLLDLDGVLEVKCPHSIRNENPNNAKLPYLDIDGKLKISSDHQYFQIQGILEITNRPWCDFVMYTFEGINVERVHRNMRFFKPMIKRLQEFYYFFYLPNLLGVAEYMRWRPINEITLLDNGLVSDIEYYKKNPKEREYSVAKFNDLDLCVSELMASDFLTLDGEVRLYKKLDFIGGTDPYTLKLSEFDVPLDDIPKIAKNIILDHFLFSVGPSTYFEMRACKSLDAFAQLASNKSGLNLSVPRN</sequence>
<feature type="region of interest" description="Disordered" evidence="1">
    <location>
        <begin position="1"/>
        <end position="36"/>
    </location>
</feature>
<dbReference type="InterPro" id="IPR013083">
    <property type="entry name" value="Znf_RING/FYVE/PHD"/>
</dbReference>
<dbReference type="InterPro" id="IPR011335">
    <property type="entry name" value="Restrct_endonuc-II-like"/>
</dbReference>
<organism evidence="3 4">
    <name type="scientific">Phaedon cochleariae</name>
    <name type="common">Mustard beetle</name>
    <dbReference type="NCBI Taxonomy" id="80249"/>
    <lineage>
        <taxon>Eukaryota</taxon>
        <taxon>Metazoa</taxon>
        <taxon>Ecdysozoa</taxon>
        <taxon>Arthropoda</taxon>
        <taxon>Hexapoda</taxon>
        <taxon>Insecta</taxon>
        <taxon>Pterygota</taxon>
        <taxon>Neoptera</taxon>
        <taxon>Endopterygota</taxon>
        <taxon>Coleoptera</taxon>
        <taxon>Polyphaga</taxon>
        <taxon>Cucujiformia</taxon>
        <taxon>Chrysomeloidea</taxon>
        <taxon>Chrysomelidae</taxon>
        <taxon>Chrysomelinae</taxon>
        <taxon>Chrysomelini</taxon>
        <taxon>Phaedon</taxon>
    </lineage>
</organism>
<dbReference type="EMBL" id="OU896713">
    <property type="protein sequence ID" value="CAG9823924.1"/>
    <property type="molecule type" value="Genomic_DNA"/>
</dbReference>
<accession>A0A9N9SL87</accession>
<dbReference type="Gene3D" id="3.90.320.10">
    <property type="match status" value="1"/>
</dbReference>
<dbReference type="CDD" id="cd15517">
    <property type="entry name" value="PHD_TCF19_like"/>
    <property type="match status" value="1"/>
</dbReference>
<dbReference type="Gene3D" id="3.30.40.10">
    <property type="entry name" value="Zinc/RING finger domain, C3HC4 (zinc finger)"/>
    <property type="match status" value="1"/>
</dbReference>
<dbReference type="Pfam" id="PF09588">
    <property type="entry name" value="YqaJ"/>
    <property type="match status" value="1"/>
</dbReference>
<proteinExistence type="predicted"/>
<dbReference type="InterPro" id="IPR051703">
    <property type="entry name" value="NF-kappa-B_Signaling_Reg"/>
</dbReference>
<gene>
    <name evidence="3" type="ORF">PHAECO_LOCUS10700</name>
</gene>
<name>A0A9N9SL87_PHACE</name>